<dbReference type="NCBIfam" id="TIGR00756">
    <property type="entry name" value="PPR"/>
    <property type="match status" value="5"/>
</dbReference>
<feature type="repeat" description="PPR" evidence="2">
    <location>
        <begin position="176"/>
        <end position="210"/>
    </location>
</feature>
<dbReference type="SUPFAM" id="SSF48452">
    <property type="entry name" value="TPR-like"/>
    <property type="match status" value="1"/>
</dbReference>
<feature type="repeat" description="PPR" evidence="2">
    <location>
        <begin position="75"/>
        <end position="109"/>
    </location>
</feature>
<dbReference type="AlphaFoldDB" id="A0A8K0MWE2"/>
<dbReference type="GO" id="GO:0003723">
    <property type="term" value="F:RNA binding"/>
    <property type="evidence" value="ECO:0007669"/>
    <property type="project" value="InterPro"/>
</dbReference>
<dbReference type="InterPro" id="IPR046960">
    <property type="entry name" value="PPR_At4g14850-like_plant"/>
</dbReference>
<feature type="repeat" description="PPR" evidence="2">
    <location>
        <begin position="277"/>
        <end position="311"/>
    </location>
</feature>
<evidence type="ECO:0000256" key="2">
    <source>
        <dbReference type="PROSITE-ProRule" id="PRU00708"/>
    </source>
</evidence>
<dbReference type="OrthoDB" id="185373at2759"/>
<keyword evidence="4" id="KW-1185">Reference proteome</keyword>
<dbReference type="FunFam" id="1.25.40.10:FF:000344">
    <property type="entry name" value="Pentatricopeptide repeat-containing protein"/>
    <property type="match status" value="1"/>
</dbReference>
<evidence type="ECO:0000313" key="4">
    <source>
        <dbReference type="Proteomes" id="UP000797356"/>
    </source>
</evidence>
<evidence type="ECO:0000313" key="3">
    <source>
        <dbReference type="EMBL" id="KAG1330307.1"/>
    </source>
</evidence>
<comment type="caution">
    <text evidence="3">The sequence shown here is derived from an EMBL/GenBank/DDBJ whole genome shotgun (WGS) entry which is preliminary data.</text>
</comment>
<feature type="repeat" description="PPR" evidence="2">
    <location>
        <begin position="480"/>
        <end position="514"/>
    </location>
</feature>
<dbReference type="Pfam" id="PF13041">
    <property type="entry name" value="PPR_2"/>
    <property type="match status" value="2"/>
</dbReference>
<evidence type="ECO:0000256" key="1">
    <source>
        <dbReference type="ARBA" id="ARBA00022737"/>
    </source>
</evidence>
<dbReference type="Pfam" id="PF13812">
    <property type="entry name" value="PPR_3"/>
    <property type="match status" value="1"/>
</dbReference>
<dbReference type="InterPro" id="IPR046848">
    <property type="entry name" value="E_motif"/>
</dbReference>
<dbReference type="GO" id="GO:0009451">
    <property type="term" value="P:RNA modification"/>
    <property type="evidence" value="ECO:0007669"/>
    <property type="project" value="InterPro"/>
</dbReference>
<feature type="repeat" description="PPR" evidence="2">
    <location>
        <begin position="581"/>
        <end position="615"/>
    </location>
</feature>
<dbReference type="Gene3D" id="1.25.40.10">
    <property type="entry name" value="Tetratricopeptide repeat domain"/>
    <property type="match status" value="7"/>
</dbReference>
<dbReference type="EMBL" id="CM017873">
    <property type="protein sequence ID" value="KAG1330307.1"/>
    <property type="molecule type" value="Genomic_DNA"/>
</dbReference>
<dbReference type="PANTHER" id="PTHR47926">
    <property type="entry name" value="PENTATRICOPEPTIDE REPEAT-CONTAINING PROTEIN"/>
    <property type="match status" value="1"/>
</dbReference>
<dbReference type="GO" id="GO:0099402">
    <property type="term" value="P:plant organ development"/>
    <property type="evidence" value="ECO:0007669"/>
    <property type="project" value="UniProtKB-ARBA"/>
</dbReference>
<organism evidence="3 4">
    <name type="scientific">Cocos nucifera</name>
    <name type="common">Coconut palm</name>
    <dbReference type="NCBI Taxonomy" id="13894"/>
    <lineage>
        <taxon>Eukaryota</taxon>
        <taxon>Viridiplantae</taxon>
        <taxon>Streptophyta</taxon>
        <taxon>Embryophyta</taxon>
        <taxon>Tracheophyta</taxon>
        <taxon>Spermatophyta</taxon>
        <taxon>Magnoliopsida</taxon>
        <taxon>Liliopsida</taxon>
        <taxon>Arecaceae</taxon>
        <taxon>Arecoideae</taxon>
        <taxon>Cocoseae</taxon>
        <taxon>Attaleinae</taxon>
        <taxon>Cocos</taxon>
    </lineage>
</organism>
<reference evidence="3" key="2">
    <citation type="submission" date="2019-07" db="EMBL/GenBank/DDBJ databases">
        <authorList>
            <person name="Yang Y."/>
            <person name="Bocs S."/>
            <person name="Baudouin L."/>
        </authorList>
    </citation>
    <scope>NUCLEOTIDE SEQUENCE</scope>
    <source>
        <tissue evidence="3">Spear leaf of Hainan Tall coconut</tissue>
    </source>
</reference>
<proteinExistence type="predicted"/>
<name>A0A8K0MWE2_COCNU</name>
<accession>A0A8K0MWE2</accession>
<dbReference type="PROSITE" id="PS51375">
    <property type="entry name" value="PPR"/>
    <property type="match status" value="6"/>
</dbReference>
<dbReference type="InterPro" id="IPR011990">
    <property type="entry name" value="TPR-like_helical_dom_sf"/>
</dbReference>
<dbReference type="PANTHER" id="PTHR47926:SF533">
    <property type="entry name" value="DYW DOMAIN-CONTAINING PROTEIN"/>
    <property type="match status" value="1"/>
</dbReference>
<dbReference type="FunFam" id="1.25.40.10:FF:000158">
    <property type="entry name" value="pentatricopeptide repeat-containing protein At2g33680"/>
    <property type="match status" value="1"/>
</dbReference>
<dbReference type="Pfam" id="PF01535">
    <property type="entry name" value="PPR"/>
    <property type="match status" value="7"/>
</dbReference>
<reference evidence="3" key="1">
    <citation type="journal article" date="2017" name="Gigascience">
        <title>The genome draft of coconut (Cocos nucifera).</title>
        <authorList>
            <person name="Xiao Y."/>
            <person name="Xu P."/>
            <person name="Fan H."/>
            <person name="Baudouin L."/>
            <person name="Xia W."/>
            <person name="Bocs S."/>
            <person name="Xu J."/>
            <person name="Li Q."/>
            <person name="Guo A."/>
            <person name="Zhou L."/>
            <person name="Li J."/>
            <person name="Wu Y."/>
            <person name="Ma Z."/>
            <person name="Armero A."/>
            <person name="Issali A.E."/>
            <person name="Liu N."/>
            <person name="Peng M."/>
            <person name="Yang Y."/>
        </authorList>
    </citation>
    <scope>NUCLEOTIDE SEQUENCE</scope>
    <source>
        <tissue evidence="3">Spear leaf of Hainan Tall coconut</tissue>
    </source>
</reference>
<dbReference type="Pfam" id="PF20431">
    <property type="entry name" value="E_motif"/>
    <property type="match status" value="1"/>
</dbReference>
<feature type="repeat" description="PPR" evidence="2">
    <location>
        <begin position="378"/>
        <end position="412"/>
    </location>
</feature>
<dbReference type="Proteomes" id="UP000797356">
    <property type="component" value="Chromosome 2"/>
</dbReference>
<protein>
    <submittedName>
        <fullName evidence="3">Pentatricopeptide repeat-containing protein</fullName>
    </submittedName>
</protein>
<sequence length="763" mass="85032">MYNSGLRPNEFGFSLALKASRVAGKLTSGKLLHGCTIKSGFECNPFCSTSVLDMYVKCGNMKDACSFFEAVPYKCEALWNTMIDGYARVSGAKEAVELFHQMLVSSNIPSSYTYTILIKLWAGTGDIDILRFFHGRTIKAGFDEDNFVGGALVDSYAKWGELSDACRAFWSLEECDHVVWSALLAGLCHNGDTKQGLDLYLKFVSEGHRLDPFMFANVFNLCSDLETPLLGLQVHACLAKSGFVVDSFIGSALIDMYFIFGMVTNAYRTFLDTTDKNEMTFSAMIHGSLCNSDHRSAVELISQMRKLKLMPDYCTLNCMLRAYSSPEMLEEGRVIHGQVIKSIAESDLFTGNTLIEMYSKCRAIDEAVKVFMVINMCNEFSWTALITGCIESERCEEALVMFHRMHSLGSVQPSQYTLVAVLRATSKLPELCKGKQVHGYIIKLGFHSHAYIESALISMYAKCGCMDEACQIFSSMSQRDPVSWSTMMAAYVQHGHCKKALKLFLEHRDGLITVNEFILSSCLSACSSLTAVEMGRCLHVISIKTGLESNLHVVGAIVDMYCTCGFIDDGQKFFDKMKEHNVKSYTALISGYAHHGLGQEALHLFHEMLSAGVEPDGVTYVGVLSACSHFGLVKEGWHYFESMWKDHRLERTINHYACMVDLLGRAGSVREAEELIKMAPFKSKTLLWRTLLGACSKHGDIEVGNRIAEKLIELEPDEPSTYVLLSNIYASASMWDRSIELQNNIKEGGMKKSPGHSWIEVAK</sequence>
<gene>
    <name evidence="3" type="ORF">COCNU_02G002750</name>
</gene>
<dbReference type="InterPro" id="IPR002885">
    <property type="entry name" value="PPR_rpt"/>
</dbReference>
<keyword evidence="1" id="KW-0677">Repeat</keyword>